<proteinExistence type="predicted"/>
<reference evidence="1" key="2">
    <citation type="submission" date="2023-06" db="EMBL/GenBank/DDBJ databases">
        <authorList>
            <person name="Ma L."/>
            <person name="Liu K.-W."/>
            <person name="Li Z."/>
            <person name="Hsiao Y.-Y."/>
            <person name="Qi Y."/>
            <person name="Fu T."/>
            <person name="Tang G."/>
            <person name="Zhang D."/>
            <person name="Sun W.-H."/>
            <person name="Liu D.-K."/>
            <person name="Li Y."/>
            <person name="Chen G.-Z."/>
            <person name="Liu X.-D."/>
            <person name="Liao X.-Y."/>
            <person name="Jiang Y.-T."/>
            <person name="Yu X."/>
            <person name="Hao Y."/>
            <person name="Huang J."/>
            <person name="Zhao X.-W."/>
            <person name="Ke S."/>
            <person name="Chen Y.-Y."/>
            <person name="Wu W.-L."/>
            <person name="Hsu J.-L."/>
            <person name="Lin Y.-F."/>
            <person name="Huang M.-D."/>
            <person name="Li C.-Y."/>
            <person name="Huang L."/>
            <person name="Wang Z.-W."/>
            <person name="Zhao X."/>
            <person name="Zhong W.-Y."/>
            <person name="Peng D.-H."/>
            <person name="Ahmad S."/>
            <person name="Lan S."/>
            <person name="Zhang J.-S."/>
            <person name="Tsai W.-C."/>
            <person name="Van De Peer Y."/>
            <person name="Liu Z.-J."/>
        </authorList>
    </citation>
    <scope>NUCLEOTIDE SEQUENCE</scope>
    <source>
        <strain evidence="1">CP</strain>
        <tissue evidence="1">Leaves</tissue>
    </source>
</reference>
<dbReference type="AlphaFoldDB" id="A0AAV9CRL5"/>
<name>A0AAV9CRL5_ACOCL</name>
<evidence type="ECO:0008006" key="3">
    <source>
        <dbReference type="Google" id="ProtNLM"/>
    </source>
</evidence>
<reference evidence="1" key="1">
    <citation type="journal article" date="2023" name="Nat. Commun.">
        <title>Diploid and tetraploid genomes of Acorus and the evolution of monocots.</title>
        <authorList>
            <person name="Ma L."/>
            <person name="Liu K.W."/>
            <person name="Li Z."/>
            <person name="Hsiao Y.Y."/>
            <person name="Qi Y."/>
            <person name="Fu T."/>
            <person name="Tang G.D."/>
            <person name="Zhang D."/>
            <person name="Sun W.H."/>
            <person name="Liu D.K."/>
            <person name="Li Y."/>
            <person name="Chen G.Z."/>
            <person name="Liu X.D."/>
            <person name="Liao X.Y."/>
            <person name="Jiang Y.T."/>
            <person name="Yu X."/>
            <person name="Hao Y."/>
            <person name="Huang J."/>
            <person name="Zhao X.W."/>
            <person name="Ke S."/>
            <person name="Chen Y.Y."/>
            <person name="Wu W.L."/>
            <person name="Hsu J.L."/>
            <person name="Lin Y.F."/>
            <person name="Huang M.D."/>
            <person name="Li C.Y."/>
            <person name="Huang L."/>
            <person name="Wang Z.W."/>
            <person name="Zhao X."/>
            <person name="Zhong W.Y."/>
            <person name="Peng D.H."/>
            <person name="Ahmad S."/>
            <person name="Lan S."/>
            <person name="Zhang J.S."/>
            <person name="Tsai W.C."/>
            <person name="Van de Peer Y."/>
            <person name="Liu Z.J."/>
        </authorList>
    </citation>
    <scope>NUCLEOTIDE SEQUENCE</scope>
    <source>
        <strain evidence="1">CP</strain>
    </source>
</reference>
<organism evidence="1 2">
    <name type="scientific">Acorus calamus</name>
    <name type="common">Sweet flag</name>
    <dbReference type="NCBI Taxonomy" id="4465"/>
    <lineage>
        <taxon>Eukaryota</taxon>
        <taxon>Viridiplantae</taxon>
        <taxon>Streptophyta</taxon>
        <taxon>Embryophyta</taxon>
        <taxon>Tracheophyta</taxon>
        <taxon>Spermatophyta</taxon>
        <taxon>Magnoliopsida</taxon>
        <taxon>Liliopsida</taxon>
        <taxon>Acoraceae</taxon>
        <taxon>Acorus</taxon>
    </lineage>
</organism>
<accession>A0AAV9CRL5</accession>
<evidence type="ECO:0000313" key="2">
    <source>
        <dbReference type="Proteomes" id="UP001180020"/>
    </source>
</evidence>
<dbReference type="EMBL" id="JAUJYO010000018">
    <property type="protein sequence ID" value="KAK1290868.1"/>
    <property type="molecule type" value="Genomic_DNA"/>
</dbReference>
<dbReference type="Proteomes" id="UP001180020">
    <property type="component" value="Unassembled WGS sequence"/>
</dbReference>
<comment type="caution">
    <text evidence="1">The sequence shown here is derived from an EMBL/GenBank/DDBJ whole genome shotgun (WGS) entry which is preliminary data.</text>
</comment>
<evidence type="ECO:0000313" key="1">
    <source>
        <dbReference type="EMBL" id="KAK1290868.1"/>
    </source>
</evidence>
<gene>
    <name evidence="1" type="ORF">QJS10_CPB18g00764</name>
</gene>
<protein>
    <recommendedName>
        <fullName evidence="3">Reverse transcriptase zinc-binding domain-containing protein</fullName>
    </recommendedName>
</protein>
<keyword evidence="2" id="KW-1185">Reference proteome</keyword>
<sequence length="199" mass="22049">MGDELLSNARAIIGCEWKVVAVKVVGKRGQSMSQCLSGQSSEPTSQMITQRGNSGWSLGQDGHDGWLSSVYRCPFECLNEEIANHLFGSYPIAALLWSRLATAYLPQFASVRDVESLWQAGASLVTRNDKSNKGSVICSIVPACAWVLWLARNEVVLNARRVYFDNMWIMATRCIMDWGLHLLGASVVRFVGDQMVCKE</sequence>